<feature type="active site" description="Proton acceptor" evidence="14">
    <location>
        <position position="649"/>
    </location>
</feature>
<dbReference type="FunFam" id="1.10.510.10:FF:000190">
    <property type="entry name" value="Proto-oncogene tyrosine-protein kinase receptor Ret"/>
    <property type="match status" value="1"/>
</dbReference>
<evidence type="ECO:0000256" key="8">
    <source>
        <dbReference type="ARBA" id="ARBA00022840"/>
    </source>
</evidence>
<dbReference type="Pfam" id="PF07714">
    <property type="entry name" value="PK_Tyr_Ser-Thr"/>
    <property type="match status" value="1"/>
</dbReference>
<protein>
    <recommendedName>
        <fullName evidence="2">receptor protein-tyrosine kinase</fullName>
        <ecNumber evidence="2">2.7.10.1</ecNumber>
    </recommendedName>
</protein>
<evidence type="ECO:0000256" key="4">
    <source>
        <dbReference type="ARBA" id="ARBA00022692"/>
    </source>
</evidence>
<dbReference type="PROSITE" id="PS00109">
    <property type="entry name" value="PROTEIN_KINASE_TYR"/>
    <property type="match status" value="1"/>
</dbReference>
<gene>
    <name evidence="20" type="primary">CSON003889</name>
</gene>
<organism evidence="20">
    <name type="scientific">Culicoides sonorensis</name>
    <name type="common">Biting midge</name>
    <dbReference type="NCBI Taxonomy" id="179676"/>
    <lineage>
        <taxon>Eukaryota</taxon>
        <taxon>Metazoa</taxon>
        <taxon>Ecdysozoa</taxon>
        <taxon>Arthropoda</taxon>
        <taxon>Hexapoda</taxon>
        <taxon>Insecta</taxon>
        <taxon>Pterygota</taxon>
        <taxon>Neoptera</taxon>
        <taxon>Endopterygota</taxon>
        <taxon>Diptera</taxon>
        <taxon>Nematocera</taxon>
        <taxon>Chironomoidea</taxon>
        <taxon>Ceratopogonidae</taxon>
        <taxon>Ceratopogoninae</taxon>
        <taxon>Culicoides</taxon>
        <taxon>Monoculicoides</taxon>
    </lineage>
</organism>
<name>A0A336MMX7_CULSO</name>
<dbReference type="Gene3D" id="1.10.510.10">
    <property type="entry name" value="Transferase(Phosphotransferase) domain 1"/>
    <property type="match status" value="1"/>
</dbReference>
<dbReference type="CDD" id="cd00192">
    <property type="entry name" value="PTKc"/>
    <property type="match status" value="1"/>
</dbReference>
<evidence type="ECO:0000313" key="20">
    <source>
        <dbReference type="EMBL" id="SSX31646.1"/>
    </source>
</evidence>
<keyword evidence="6 15" id="KW-0547">Nucleotide-binding</keyword>
<dbReference type="SMART" id="SM00219">
    <property type="entry name" value="TyrKc"/>
    <property type="match status" value="1"/>
</dbReference>
<reference evidence="20" key="1">
    <citation type="submission" date="2018-07" db="EMBL/GenBank/DDBJ databases">
        <authorList>
            <person name="Quirk P.G."/>
            <person name="Krulwich T.A."/>
        </authorList>
    </citation>
    <scope>NUCLEOTIDE SEQUENCE</scope>
</reference>
<dbReference type="GO" id="GO:0005524">
    <property type="term" value="F:ATP binding"/>
    <property type="evidence" value="ECO:0007669"/>
    <property type="project" value="UniProtKB-UniRule"/>
</dbReference>
<evidence type="ECO:0000256" key="6">
    <source>
        <dbReference type="ARBA" id="ARBA00022741"/>
    </source>
</evidence>
<evidence type="ECO:0000256" key="15">
    <source>
        <dbReference type="PIRSR" id="PIRSR000615-2"/>
    </source>
</evidence>
<dbReference type="InterPro" id="IPR000719">
    <property type="entry name" value="Prot_kinase_dom"/>
</dbReference>
<keyword evidence="16" id="KW-0479">Metal-binding</keyword>
<evidence type="ECO:0000256" key="10">
    <source>
        <dbReference type="ARBA" id="ARBA00023136"/>
    </source>
</evidence>
<dbReference type="GO" id="GO:0004714">
    <property type="term" value="F:transmembrane receptor protein tyrosine kinase activity"/>
    <property type="evidence" value="ECO:0007669"/>
    <property type="project" value="UniProtKB-EC"/>
</dbReference>
<feature type="binding site" evidence="15 17">
    <location>
        <position position="496"/>
    </location>
    <ligand>
        <name>ATP</name>
        <dbReference type="ChEBI" id="CHEBI:30616"/>
    </ligand>
</feature>
<dbReference type="GO" id="GO:0043235">
    <property type="term" value="C:receptor complex"/>
    <property type="evidence" value="ECO:0007669"/>
    <property type="project" value="TreeGrafter"/>
</dbReference>
<feature type="transmembrane region" description="Helical" evidence="18">
    <location>
        <begin position="414"/>
        <end position="433"/>
    </location>
</feature>
<dbReference type="AlphaFoldDB" id="A0A336MMX7"/>
<proteinExistence type="predicted"/>
<dbReference type="EC" id="2.7.10.1" evidence="2"/>
<evidence type="ECO:0000256" key="14">
    <source>
        <dbReference type="PIRSR" id="PIRSR000615-1"/>
    </source>
</evidence>
<dbReference type="PROSITE" id="PS00107">
    <property type="entry name" value="PROTEIN_KINASE_ATP"/>
    <property type="match status" value="1"/>
</dbReference>
<feature type="domain" description="Protein kinase" evidence="19">
    <location>
        <begin position="465"/>
        <end position="784"/>
    </location>
</feature>
<evidence type="ECO:0000256" key="1">
    <source>
        <dbReference type="ARBA" id="ARBA00004479"/>
    </source>
</evidence>
<evidence type="ECO:0000256" key="13">
    <source>
        <dbReference type="ARBA" id="ARBA00051243"/>
    </source>
</evidence>
<dbReference type="GO" id="GO:1902533">
    <property type="term" value="P:positive regulation of intracellular signal transduction"/>
    <property type="evidence" value="ECO:0007669"/>
    <property type="project" value="UniProtKB-ARBA"/>
</dbReference>
<dbReference type="OMA" id="AEIEWQP"/>
<evidence type="ECO:0000256" key="16">
    <source>
        <dbReference type="PIRSR" id="PIRSR000615-3"/>
    </source>
</evidence>
<dbReference type="Gene3D" id="3.30.200.20">
    <property type="entry name" value="Phosphorylase Kinase, domain 1"/>
    <property type="match status" value="1"/>
</dbReference>
<dbReference type="PANTHER" id="PTHR24416:SF620">
    <property type="entry name" value="TYROSINE-PROTEIN KINASE RECEPTOR TORSO"/>
    <property type="match status" value="1"/>
</dbReference>
<dbReference type="GO" id="GO:0046872">
    <property type="term" value="F:metal ion binding"/>
    <property type="evidence" value="ECO:0007669"/>
    <property type="project" value="UniProtKB-KW"/>
</dbReference>
<dbReference type="PROSITE" id="PS50011">
    <property type="entry name" value="PROTEIN_KINASE_DOM"/>
    <property type="match status" value="1"/>
</dbReference>
<dbReference type="EMBL" id="UFQT01001748">
    <property type="protein sequence ID" value="SSX31646.1"/>
    <property type="molecule type" value="Genomic_DNA"/>
</dbReference>
<evidence type="ECO:0000256" key="7">
    <source>
        <dbReference type="ARBA" id="ARBA00022777"/>
    </source>
</evidence>
<keyword evidence="10 18" id="KW-0472">Membrane</keyword>
<evidence type="ECO:0000256" key="12">
    <source>
        <dbReference type="ARBA" id="ARBA00023180"/>
    </source>
</evidence>
<dbReference type="SUPFAM" id="SSF49265">
    <property type="entry name" value="Fibronectin type III"/>
    <property type="match status" value="1"/>
</dbReference>
<evidence type="ECO:0000256" key="11">
    <source>
        <dbReference type="ARBA" id="ARBA00023137"/>
    </source>
</evidence>
<evidence type="ECO:0000256" key="18">
    <source>
        <dbReference type="SAM" id="Phobius"/>
    </source>
</evidence>
<keyword evidence="9 18" id="KW-1133">Transmembrane helix</keyword>
<dbReference type="GO" id="GO:0007169">
    <property type="term" value="P:cell surface receptor protein tyrosine kinase signaling pathway"/>
    <property type="evidence" value="ECO:0007669"/>
    <property type="project" value="TreeGrafter"/>
</dbReference>
<feature type="binding site" evidence="16">
    <location>
        <position position="654"/>
    </location>
    <ligand>
        <name>Mg(2+)</name>
        <dbReference type="ChEBI" id="CHEBI:18420"/>
    </ligand>
</feature>
<evidence type="ECO:0000259" key="19">
    <source>
        <dbReference type="PROSITE" id="PS50011"/>
    </source>
</evidence>
<keyword evidence="16" id="KW-0460">Magnesium</keyword>
<dbReference type="GO" id="GO:0005886">
    <property type="term" value="C:plasma membrane"/>
    <property type="evidence" value="ECO:0007669"/>
    <property type="project" value="TreeGrafter"/>
</dbReference>
<evidence type="ECO:0000256" key="17">
    <source>
        <dbReference type="PROSITE-ProRule" id="PRU10141"/>
    </source>
</evidence>
<dbReference type="InterPro" id="IPR036116">
    <property type="entry name" value="FN3_sf"/>
</dbReference>
<dbReference type="VEuPathDB" id="VectorBase:CSON003889"/>
<evidence type="ECO:0000256" key="5">
    <source>
        <dbReference type="ARBA" id="ARBA00022729"/>
    </source>
</evidence>
<keyword evidence="11" id="KW-0829">Tyrosine-protein kinase</keyword>
<keyword evidence="8 15" id="KW-0067">ATP-binding</keyword>
<dbReference type="InterPro" id="IPR008266">
    <property type="entry name" value="Tyr_kinase_AS"/>
</dbReference>
<sequence length="821" mass="94785">MHVIVIKYVQLFCISVFFNNLNCNELFGHPKDQENLYQISGCLAKCMSNNGNHTLQNCYVNCTKENEILQSSTKEISHEKLNLDARLQMVCRDNTKLVVKVSLKNETRKSVKMCKDENPPKNMTKYIYLIKIEEDEQTHREKVIYLSNSSIISIENLRSNTSYNISAIIVDANNNKFGTEINQIKTLPSYYKPDDIRTINVIKCFKNSSFVDVHINWEPGFDKTCLYEIIHHSTENGTVDFKTDRIKDPTLLFNYKLKDLMIEHEYSVGIRSLNTINSSRRSEIVWQDFNTSRCLEFSNTNLTMCPPDPINYVMANLSKIETNKNIYILRVEWNKLFIDPDNFTIIIAERFNPVNSKYFIIFGNATEFQTDLELVRPQNGLILLIYASSPGGQSKYHREEVFPFVNENSDMSHIWYLPLLFFALILAIAGILFHSRRKIDNINQDNSSLKMTTINDFWEIPKTNIKILDKLGEGAFGMVKKGLLTRNNEILEVAIKTLKENPSRTEIDEFRCEIELMKSVGTHKNVVSILGHCTQNPKEMMLLIEYCGNGNLLNFLRTTWKYIQDNLNESNYIDTKKSCIFNKLYGHLIEQQPIPIKCDDVLVENIGYELFDNGNGIQLGSDGLTLLYFALQVASGMEHLSNEKVVHRDLAARNVLVCDDLTLKISDFGLSRDVYQDNFYRKTGNGKLPIKWLALESMTRQIYTLYSDVWSFGILLYEIFTLGNDPYPTIPTNKLLNALKAGHRLEKPVNCSDEVYKLMSSCWHENPNKRPNFSVIKKHIESLMIEMKVMKKEHISLIEKNNCHTIPKTISVESYLKPVLD</sequence>
<dbReference type="SUPFAM" id="SSF56112">
    <property type="entry name" value="Protein kinase-like (PK-like)"/>
    <property type="match status" value="1"/>
</dbReference>
<evidence type="ECO:0000256" key="2">
    <source>
        <dbReference type="ARBA" id="ARBA00011902"/>
    </source>
</evidence>
<keyword evidence="3" id="KW-0808">Transferase</keyword>
<feature type="binding site" evidence="16">
    <location>
        <position position="667"/>
    </location>
    <ligand>
        <name>Mg(2+)</name>
        <dbReference type="ChEBI" id="CHEBI:18420"/>
    </ligand>
</feature>
<keyword evidence="12" id="KW-0325">Glycoprotein</keyword>
<keyword evidence="5" id="KW-0732">Signal</keyword>
<comment type="catalytic activity">
    <reaction evidence="13">
        <text>L-tyrosyl-[protein] + ATP = O-phospho-L-tyrosyl-[protein] + ADP + H(+)</text>
        <dbReference type="Rhea" id="RHEA:10596"/>
        <dbReference type="Rhea" id="RHEA-COMP:10136"/>
        <dbReference type="Rhea" id="RHEA-COMP:20101"/>
        <dbReference type="ChEBI" id="CHEBI:15378"/>
        <dbReference type="ChEBI" id="CHEBI:30616"/>
        <dbReference type="ChEBI" id="CHEBI:46858"/>
        <dbReference type="ChEBI" id="CHEBI:61978"/>
        <dbReference type="ChEBI" id="CHEBI:456216"/>
        <dbReference type="EC" id="2.7.10.1"/>
    </reaction>
</comment>
<dbReference type="InterPro" id="IPR050122">
    <property type="entry name" value="RTK"/>
</dbReference>
<keyword evidence="4 18" id="KW-0812">Transmembrane</keyword>
<evidence type="ECO:0000256" key="3">
    <source>
        <dbReference type="ARBA" id="ARBA00022679"/>
    </source>
</evidence>
<dbReference type="InterPro" id="IPR017441">
    <property type="entry name" value="Protein_kinase_ATP_BS"/>
</dbReference>
<feature type="binding site" evidence="15">
    <location>
        <begin position="472"/>
        <end position="479"/>
    </location>
    <ligand>
        <name>ATP</name>
        <dbReference type="ChEBI" id="CHEBI:30616"/>
    </ligand>
</feature>
<evidence type="ECO:0000256" key="9">
    <source>
        <dbReference type="ARBA" id="ARBA00022989"/>
    </source>
</evidence>
<accession>A0A336MMX7</accession>
<comment type="subcellular location">
    <subcellularLocation>
        <location evidence="1">Membrane</location>
        <topology evidence="1">Single-pass type I membrane protein</topology>
    </subcellularLocation>
</comment>
<dbReference type="PANTHER" id="PTHR24416">
    <property type="entry name" value="TYROSINE-PROTEIN KINASE RECEPTOR"/>
    <property type="match status" value="1"/>
</dbReference>
<keyword evidence="7" id="KW-0418">Kinase</keyword>
<dbReference type="InterPro" id="IPR020635">
    <property type="entry name" value="Tyr_kinase_cat_dom"/>
</dbReference>
<dbReference type="InterPro" id="IPR001245">
    <property type="entry name" value="Ser-Thr/Tyr_kinase_cat_dom"/>
</dbReference>
<dbReference type="InterPro" id="IPR011009">
    <property type="entry name" value="Kinase-like_dom_sf"/>
</dbReference>
<feature type="binding site" evidence="15">
    <location>
        <position position="653"/>
    </location>
    <ligand>
        <name>ATP</name>
        <dbReference type="ChEBI" id="CHEBI:30616"/>
    </ligand>
</feature>